<reference evidence="2 3" key="1">
    <citation type="submission" date="2016-04" db="EMBL/GenBank/DDBJ databases">
        <authorList>
            <person name="Evans L.H."/>
            <person name="Alamgir A."/>
            <person name="Owens N."/>
            <person name="Weber N.D."/>
            <person name="Virtaneva K."/>
            <person name="Barbian K."/>
            <person name="Babar A."/>
            <person name="Rosenke K."/>
        </authorList>
    </citation>
    <scope>NUCLEOTIDE SEQUENCE [LARGE SCALE GENOMIC DNA]</scope>
    <source>
        <strain evidence="2 3">CCM 8644</strain>
    </source>
</reference>
<feature type="transmembrane region" description="Helical" evidence="1">
    <location>
        <begin position="245"/>
        <end position="265"/>
    </location>
</feature>
<evidence type="ECO:0000313" key="3">
    <source>
        <dbReference type="Proteomes" id="UP000078459"/>
    </source>
</evidence>
<feature type="transmembrane region" description="Helical" evidence="1">
    <location>
        <begin position="218"/>
        <end position="238"/>
    </location>
</feature>
<keyword evidence="1" id="KW-0812">Transmembrane</keyword>
<dbReference type="RefSeq" id="WP_068821158.1">
    <property type="nucleotide sequence ID" value="NZ_LWHJ01000011.1"/>
</dbReference>
<feature type="transmembrane region" description="Helical" evidence="1">
    <location>
        <begin position="81"/>
        <end position="102"/>
    </location>
</feature>
<dbReference type="EMBL" id="LWHJ01000011">
    <property type="protein sequence ID" value="OAQ42126.1"/>
    <property type="molecule type" value="Genomic_DNA"/>
</dbReference>
<dbReference type="InterPro" id="IPR022134">
    <property type="entry name" value="DUF3667"/>
</dbReference>
<proteinExistence type="predicted"/>
<dbReference type="OrthoDB" id="675873at2"/>
<evidence type="ECO:0008006" key="4">
    <source>
        <dbReference type="Google" id="ProtNLM"/>
    </source>
</evidence>
<keyword evidence="3" id="KW-1185">Reference proteome</keyword>
<dbReference type="Proteomes" id="UP000078459">
    <property type="component" value="Unassembled WGS sequence"/>
</dbReference>
<dbReference type="AlphaFoldDB" id="A0A179DM51"/>
<feature type="transmembrane region" description="Helical" evidence="1">
    <location>
        <begin position="271"/>
        <end position="294"/>
    </location>
</feature>
<dbReference type="STRING" id="1826909.A5893_03150"/>
<evidence type="ECO:0000256" key="1">
    <source>
        <dbReference type="SAM" id="Phobius"/>
    </source>
</evidence>
<organism evidence="2 3">
    <name type="scientific">Pedobacter psychrophilus</name>
    <dbReference type="NCBI Taxonomy" id="1826909"/>
    <lineage>
        <taxon>Bacteria</taxon>
        <taxon>Pseudomonadati</taxon>
        <taxon>Bacteroidota</taxon>
        <taxon>Sphingobacteriia</taxon>
        <taxon>Sphingobacteriales</taxon>
        <taxon>Sphingobacteriaceae</taxon>
        <taxon>Pedobacter</taxon>
    </lineage>
</organism>
<protein>
    <recommendedName>
        <fullName evidence="4">DUF3667 domain-containing protein</fullName>
    </recommendedName>
</protein>
<comment type="caution">
    <text evidence="2">The sequence shown here is derived from an EMBL/GenBank/DDBJ whole genome shotgun (WGS) entry which is preliminary data.</text>
</comment>
<sequence length="339" mass="39730">MKHRHREEKDCLNCGAEVSGNFCSNCGQENLNLHESFWHFLGHSVGHYFHFDSKFFNTLKPLITKPGFLTVAYIEGKRTQFLQPVSMFIFISIVYFLVTPLLKNKKNDEFFTLDAKKKEGAYIPFEYEKAFDSLPKFTEPLITKTLEKADLINFSKLSKQRQSEAIDSLKKISNNNRNNKELKSYLEKINRIYISKLKIDTYEPENDELSSSDVMRKYGSKVFFLLTPIFAFFLMRTFRKNGKLYLEHIIYTLHFQSFAFIVLLISDHLVFLLPSIIGSLIKIVVFGVLVWYIFKSLKLVYKRSGRETLWKMFRLAIYYSIAFGLSTLIVQTIVNYIPH</sequence>
<feature type="transmembrane region" description="Helical" evidence="1">
    <location>
        <begin position="315"/>
        <end position="337"/>
    </location>
</feature>
<gene>
    <name evidence="2" type="ORF">A5893_03150</name>
</gene>
<dbReference type="Pfam" id="PF12412">
    <property type="entry name" value="DUF3667"/>
    <property type="match status" value="1"/>
</dbReference>
<name>A0A179DM51_9SPHI</name>
<evidence type="ECO:0000313" key="2">
    <source>
        <dbReference type="EMBL" id="OAQ42126.1"/>
    </source>
</evidence>
<accession>A0A179DM51</accession>
<keyword evidence="1" id="KW-0472">Membrane</keyword>
<keyword evidence="1" id="KW-1133">Transmembrane helix</keyword>
<reference evidence="2 3" key="2">
    <citation type="submission" date="2016-06" db="EMBL/GenBank/DDBJ databases">
        <title>Pedobacter psychrophilus sp. nov., isolated from Antarctic fragmentary rock.</title>
        <authorList>
            <person name="Svec P."/>
        </authorList>
    </citation>
    <scope>NUCLEOTIDE SEQUENCE [LARGE SCALE GENOMIC DNA]</scope>
    <source>
        <strain evidence="2 3">CCM 8644</strain>
    </source>
</reference>